<sequence length="199" mass="22558">MTTGAEADSVLPTSPSTSNPSSCVEADKNVEKESLKELMFQHILGQSNVFYKSQQRGEADLSNEDKYSVLSNLFTSKPITFLERYHQFVSSDFICLFDKDDETEIYFKKITVAGKKASINSIRKADSHIRNLRFAAMKKLQKEEKLYLRPTVDVSLTNGRSASTFTGLLDRWSDAMISQRAEGMNMDRLIHIRTQLIVS</sequence>
<dbReference type="PANTHER" id="PTHR31840">
    <property type="entry name" value="COILED-COIL DOMAIN-CONTAINING PROTEIN 97"/>
    <property type="match status" value="1"/>
</dbReference>
<feature type="region of interest" description="Disordered" evidence="1">
    <location>
        <begin position="1"/>
        <end position="26"/>
    </location>
</feature>
<name>A0A915EX81_9BILA</name>
<reference evidence="3" key="1">
    <citation type="submission" date="2022-11" db="UniProtKB">
        <authorList>
            <consortium name="WormBaseParasite"/>
        </authorList>
    </citation>
    <scope>IDENTIFICATION</scope>
</reference>
<dbReference type="WBParaSite" id="jg9990">
    <property type="protein sequence ID" value="jg9990"/>
    <property type="gene ID" value="jg9990"/>
</dbReference>
<accession>A0A915EX81</accession>
<evidence type="ECO:0000313" key="2">
    <source>
        <dbReference type="Proteomes" id="UP000887574"/>
    </source>
</evidence>
<proteinExistence type="predicted"/>
<feature type="compositionally biased region" description="Low complexity" evidence="1">
    <location>
        <begin position="12"/>
        <end position="22"/>
    </location>
</feature>
<protein>
    <submittedName>
        <fullName evidence="3">Uncharacterized protein</fullName>
    </submittedName>
</protein>
<keyword evidence="2" id="KW-1185">Reference proteome</keyword>
<evidence type="ECO:0000256" key="1">
    <source>
        <dbReference type="SAM" id="MobiDB-lite"/>
    </source>
</evidence>
<dbReference type="Proteomes" id="UP000887574">
    <property type="component" value="Unplaced"/>
</dbReference>
<organism evidence="2 3">
    <name type="scientific">Ditylenchus dipsaci</name>
    <dbReference type="NCBI Taxonomy" id="166011"/>
    <lineage>
        <taxon>Eukaryota</taxon>
        <taxon>Metazoa</taxon>
        <taxon>Ecdysozoa</taxon>
        <taxon>Nematoda</taxon>
        <taxon>Chromadorea</taxon>
        <taxon>Rhabditida</taxon>
        <taxon>Tylenchina</taxon>
        <taxon>Tylenchomorpha</taxon>
        <taxon>Sphaerularioidea</taxon>
        <taxon>Anguinidae</taxon>
        <taxon>Anguininae</taxon>
        <taxon>Ditylenchus</taxon>
    </lineage>
</organism>
<dbReference type="InterPro" id="IPR018613">
    <property type="entry name" value="Ccdc97-like"/>
</dbReference>
<dbReference type="PANTHER" id="PTHR31840:SF1">
    <property type="entry name" value="COILED-COIL DOMAIN-CONTAINING PROTEIN 97"/>
    <property type="match status" value="1"/>
</dbReference>
<evidence type="ECO:0000313" key="3">
    <source>
        <dbReference type="WBParaSite" id="jg9990"/>
    </source>
</evidence>
<dbReference type="AlphaFoldDB" id="A0A915EX81"/>